<evidence type="ECO:0000256" key="2">
    <source>
        <dbReference type="ARBA" id="ARBA00022649"/>
    </source>
</evidence>
<dbReference type="InterPro" id="IPR010985">
    <property type="entry name" value="Ribbon_hlx_hlx"/>
</dbReference>
<accession>A0ABV1NIQ3</accession>
<name>A0ABV1NIQ3_9CAUL</name>
<dbReference type="InterPro" id="IPR022789">
    <property type="entry name" value="ParD"/>
</dbReference>
<proteinExistence type="inferred from homology"/>
<dbReference type="SUPFAM" id="SSF47598">
    <property type="entry name" value="Ribbon-helix-helix"/>
    <property type="match status" value="1"/>
</dbReference>
<dbReference type="EMBL" id="JBEGDD010000001">
    <property type="protein sequence ID" value="MEQ7153716.1"/>
    <property type="molecule type" value="Genomic_DNA"/>
</dbReference>
<keyword evidence="4" id="KW-1185">Reference proteome</keyword>
<comment type="similarity">
    <text evidence="1">Belongs to the ParD antitoxin family.</text>
</comment>
<gene>
    <name evidence="3" type="ORF">ABN401_00660</name>
</gene>
<evidence type="ECO:0000313" key="4">
    <source>
        <dbReference type="Proteomes" id="UP001445732"/>
    </source>
</evidence>
<dbReference type="PANTHER" id="PTHR36582:SF2">
    <property type="entry name" value="ANTITOXIN PARD"/>
    <property type="match status" value="1"/>
</dbReference>
<dbReference type="NCBIfam" id="TIGR02606">
    <property type="entry name" value="antidote_CC2985"/>
    <property type="match status" value="1"/>
</dbReference>
<dbReference type="Pfam" id="PF03693">
    <property type="entry name" value="ParD_antitoxin"/>
    <property type="match status" value="1"/>
</dbReference>
<dbReference type="Gene3D" id="6.10.10.120">
    <property type="entry name" value="Antitoxin ParD1-like"/>
    <property type="match status" value="1"/>
</dbReference>
<keyword evidence="2" id="KW-1277">Toxin-antitoxin system</keyword>
<organism evidence="3 4">
    <name type="scientific">Brevundimonas aurifodinae</name>
    <dbReference type="NCBI Taxonomy" id="1508312"/>
    <lineage>
        <taxon>Bacteria</taxon>
        <taxon>Pseudomonadati</taxon>
        <taxon>Pseudomonadota</taxon>
        <taxon>Alphaproteobacteria</taxon>
        <taxon>Caulobacterales</taxon>
        <taxon>Caulobacteraceae</taxon>
        <taxon>Brevundimonas</taxon>
    </lineage>
</organism>
<comment type="caution">
    <text evidence="3">The sequence shown here is derived from an EMBL/GenBank/DDBJ whole genome shotgun (WGS) entry which is preliminary data.</text>
</comment>
<dbReference type="InterPro" id="IPR038296">
    <property type="entry name" value="ParD_sf"/>
</dbReference>
<dbReference type="CDD" id="cd22231">
    <property type="entry name" value="RHH_NikR_HicB-like"/>
    <property type="match status" value="1"/>
</dbReference>
<dbReference type="PANTHER" id="PTHR36582">
    <property type="entry name" value="ANTITOXIN PARD"/>
    <property type="match status" value="1"/>
</dbReference>
<protein>
    <submittedName>
        <fullName evidence="3">Type II toxin-antitoxin system ParD family antitoxin</fullName>
    </submittedName>
</protein>
<evidence type="ECO:0000313" key="3">
    <source>
        <dbReference type="EMBL" id="MEQ7153716.1"/>
    </source>
</evidence>
<sequence>MINPTTRSSQMATMNISLPDPMKAWVEEQSRDGRYANASDYVRDLIRRDQVKAEKIANMQRLIDEGRASGVSDRTMADIKAEALARIAKRNAAA</sequence>
<reference evidence="3 4" key="1">
    <citation type="submission" date="2024-06" db="EMBL/GenBank/DDBJ databases">
        <title>Brevundimonas sp. C11.</title>
        <authorList>
            <person name="Maltman C."/>
        </authorList>
    </citation>
    <scope>NUCLEOTIDE SEQUENCE [LARGE SCALE GENOMIC DNA]</scope>
    <source>
        <strain evidence="3 4">C11</strain>
    </source>
</reference>
<evidence type="ECO:0000256" key="1">
    <source>
        <dbReference type="ARBA" id="ARBA00008580"/>
    </source>
</evidence>
<dbReference type="Proteomes" id="UP001445732">
    <property type="component" value="Unassembled WGS sequence"/>
</dbReference>